<evidence type="ECO:0000313" key="8">
    <source>
        <dbReference type="Proteomes" id="UP001560019"/>
    </source>
</evidence>
<protein>
    <recommendedName>
        <fullName evidence="5">Thiamine diphosphokinase</fullName>
        <ecNumber evidence="5">2.7.6.2</ecNumber>
    </recommendedName>
</protein>
<dbReference type="SMART" id="SM00983">
    <property type="entry name" value="TPK_B1_binding"/>
    <property type="match status" value="1"/>
</dbReference>
<keyword evidence="1" id="KW-0808">Transferase</keyword>
<dbReference type="InterPro" id="IPR036759">
    <property type="entry name" value="TPK_catalytic_sf"/>
</dbReference>
<organism evidence="7 8">
    <name type="scientific">Rhodovulum iodosum</name>
    <dbReference type="NCBI Taxonomy" id="68291"/>
    <lineage>
        <taxon>Bacteria</taxon>
        <taxon>Pseudomonadati</taxon>
        <taxon>Pseudomonadota</taxon>
        <taxon>Alphaproteobacteria</taxon>
        <taxon>Rhodobacterales</taxon>
        <taxon>Paracoccaceae</taxon>
        <taxon>Rhodovulum</taxon>
    </lineage>
</organism>
<dbReference type="EMBL" id="JBEHHI010000001">
    <property type="protein sequence ID" value="MEX5726996.1"/>
    <property type="molecule type" value="Genomic_DNA"/>
</dbReference>
<keyword evidence="2" id="KW-0547">Nucleotide-binding</keyword>
<dbReference type="PANTHER" id="PTHR41299">
    <property type="entry name" value="THIAMINE PYROPHOSPHOKINASE"/>
    <property type="match status" value="1"/>
</dbReference>
<keyword evidence="3" id="KW-0418">Kinase</keyword>
<keyword evidence="4" id="KW-0067">ATP-binding</keyword>
<evidence type="ECO:0000256" key="3">
    <source>
        <dbReference type="ARBA" id="ARBA00022777"/>
    </source>
</evidence>
<evidence type="ECO:0000259" key="6">
    <source>
        <dbReference type="SMART" id="SM00983"/>
    </source>
</evidence>
<dbReference type="Pfam" id="PF04265">
    <property type="entry name" value="TPK_B1_binding"/>
    <property type="match status" value="1"/>
</dbReference>
<dbReference type="InterPro" id="IPR006282">
    <property type="entry name" value="Thi_PPkinase"/>
</dbReference>
<name>A0ABV3XNW1_9RHOB</name>
<feature type="domain" description="Thiamin pyrophosphokinase thiamin-binding" evidence="6">
    <location>
        <begin position="149"/>
        <end position="209"/>
    </location>
</feature>
<dbReference type="CDD" id="cd07995">
    <property type="entry name" value="TPK"/>
    <property type="match status" value="1"/>
</dbReference>
<dbReference type="InterPro" id="IPR007373">
    <property type="entry name" value="Thiamin_PyroPKinase_B1-bd"/>
</dbReference>
<evidence type="ECO:0000256" key="2">
    <source>
        <dbReference type="ARBA" id="ARBA00022741"/>
    </source>
</evidence>
<reference evidence="7 8" key="1">
    <citation type="submission" date="2024-06" db="EMBL/GenBank/DDBJ databases">
        <title>Genome of Rhodovulum iodosum, a marine photoferrotroph.</title>
        <authorList>
            <person name="Bianchini G."/>
            <person name="Nikeleit V."/>
            <person name="Kappler A."/>
            <person name="Bryce C."/>
            <person name="Sanchez-Baracaldo P."/>
        </authorList>
    </citation>
    <scope>NUCLEOTIDE SEQUENCE [LARGE SCALE GENOMIC DNA]</scope>
    <source>
        <strain evidence="7 8">UT/N1</strain>
    </source>
</reference>
<evidence type="ECO:0000256" key="1">
    <source>
        <dbReference type="ARBA" id="ARBA00022679"/>
    </source>
</evidence>
<dbReference type="SUPFAM" id="SSF63862">
    <property type="entry name" value="Thiamin pyrophosphokinase, substrate-binding domain"/>
    <property type="match status" value="1"/>
</dbReference>
<keyword evidence="8" id="KW-1185">Reference proteome</keyword>
<proteinExistence type="predicted"/>
<dbReference type="Gene3D" id="3.40.50.10240">
    <property type="entry name" value="Thiamin pyrophosphokinase, catalytic domain"/>
    <property type="match status" value="1"/>
</dbReference>
<dbReference type="PANTHER" id="PTHR41299:SF1">
    <property type="entry name" value="THIAMINE PYROPHOSPHOKINASE"/>
    <property type="match status" value="1"/>
</dbReference>
<evidence type="ECO:0000313" key="7">
    <source>
        <dbReference type="EMBL" id="MEX5726996.1"/>
    </source>
</evidence>
<accession>A0ABV3XNW1</accession>
<dbReference type="Pfam" id="PF04263">
    <property type="entry name" value="TPK_catalytic"/>
    <property type="match status" value="1"/>
</dbReference>
<dbReference type="InterPro" id="IPR053149">
    <property type="entry name" value="TPK"/>
</dbReference>
<dbReference type="EC" id="2.7.6.2" evidence="5"/>
<dbReference type="InterPro" id="IPR007371">
    <property type="entry name" value="TPK_catalytic"/>
</dbReference>
<evidence type="ECO:0000256" key="4">
    <source>
        <dbReference type="ARBA" id="ARBA00022840"/>
    </source>
</evidence>
<sequence length="232" mass="24289">MAQIGAMDGVLLETSENVTLLGGGDIVAADLDLALARAPVVAAADGGADFALSHGHVPQAVIGDFDSISDRARAAIPPERQHPIAEQDSTDFDKCLRSIRAPLILGLGFLGPRLDHQLAALNTLGRRAGVRCVLVGPHDICFLCPVRLGLDLPVGTRLSLFPLGAVTGESRGLRWAIDGIHFAPGGRVGTSNRVVATRVELSFAMPRMLAFLPRDALDAVLRGLRAAEAADG</sequence>
<gene>
    <name evidence="7" type="ORF">Ga0609869_000349</name>
</gene>
<evidence type="ECO:0000256" key="5">
    <source>
        <dbReference type="NCBIfam" id="TIGR01378"/>
    </source>
</evidence>
<dbReference type="NCBIfam" id="TIGR01378">
    <property type="entry name" value="thi_PPkinase"/>
    <property type="match status" value="1"/>
</dbReference>
<comment type="caution">
    <text evidence="7">The sequence shown here is derived from an EMBL/GenBank/DDBJ whole genome shotgun (WGS) entry which is preliminary data.</text>
</comment>
<dbReference type="InterPro" id="IPR036371">
    <property type="entry name" value="TPK_B1-bd_sf"/>
</dbReference>
<dbReference type="SUPFAM" id="SSF63999">
    <property type="entry name" value="Thiamin pyrophosphokinase, catalytic domain"/>
    <property type="match status" value="1"/>
</dbReference>
<dbReference type="Proteomes" id="UP001560019">
    <property type="component" value="Unassembled WGS sequence"/>
</dbReference>